<name>A0A392LYT6_9FABA</name>
<protein>
    <submittedName>
        <fullName evidence="1">Uncharacterized protein</fullName>
    </submittedName>
</protein>
<evidence type="ECO:0000313" key="1">
    <source>
        <dbReference type="EMBL" id="MCH80162.1"/>
    </source>
</evidence>
<comment type="caution">
    <text evidence="1">The sequence shown here is derived from an EMBL/GenBank/DDBJ whole genome shotgun (WGS) entry which is preliminary data.</text>
</comment>
<accession>A0A392LYT6</accession>
<dbReference type="AlphaFoldDB" id="A0A392LYT6"/>
<reference evidence="1 2" key="1">
    <citation type="journal article" date="2018" name="Front. Plant Sci.">
        <title>Red Clover (Trifolium pratense) and Zigzag Clover (T. medium) - A Picture of Genomic Similarities and Differences.</title>
        <authorList>
            <person name="Dluhosova J."/>
            <person name="Istvanek J."/>
            <person name="Nedelnik J."/>
            <person name="Repkova J."/>
        </authorList>
    </citation>
    <scope>NUCLEOTIDE SEQUENCE [LARGE SCALE GENOMIC DNA]</scope>
    <source>
        <strain evidence="2">cv. 10/8</strain>
        <tissue evidence="1">Leaf</tissue>
    </source>
</reference>
<dbReference type="Proteomes" id="UP000265520">
    <property type="component" value="Unassembled WGS sequence"/>
</dbReference>
<evidence type="ECO:0000313" key="2">
    <source>
        <dbReference type="Proteomes" id="UP000265520"/>
    </source>
</evidence>
<dbReference type="EMBL" id="LXQA010000748">
    <property type="protein sequence ID" value="MCH80162.1"/>
    <property type="molecule type" value="Genomic_DNA"/>
</dbReference>
<keyword evidence="2" id="KW-1185">Reference proteome</keyword>
<gene>
    <name evidence="1" type="ORF">A2U01_0000925</name>
</gene>
<proteinExistence type="predicted"/>
<sequence length="81" mass="8880">MLSHSSRGGMVMKTWSSLRRLTSHMISEVVVATALYSASVDDLATVLCFLDSHEMGFGPRKIIYADVEVRSSTFPPQSASE</sequence>
<organism evidence="1 2">
    <name type="scientific">Trifolium medium</name>
    <dbReference type="NCBI Taxonomy" id="97028"/>
    <lineage>
        <taxon>Eukaryota</taxon>
        <taxon>Viridiplantae</taxon>
        <taxon>Streptophyta</taxon>
        <taxon>Embryophyta</taxon>
        <taxon>Tracheophyta</taxon>
        <taxon>Spermatophyta</taxon>
        <taxon>Magnoliopsida</taxon>
        <taxon>eudicotyledons</taxon>
        <taxon>Gunneridae</taxon>
        <taxon>Pentapetalae</taxon>
        <taxon>rosids</taxon>
        <taxon>fabids</taxon>
        <taxon>Fabales</taxon>
        <taxon>Fabaceae</taxon>
        <taxon>Papilionoideae</taxon>
        <taxon>50 kb inversion clade</taxon>
        <taxon>NPAAA clade</taxon>
        <taxon>Hologalegina</taxon>
        <taxon>IRL clade</taxon>
        <taxon>Trifolieae</taxon>
        <taxon>Trifolium</taxon>
    </lineage>
</organism>